<keyword evidence="10" id="KW-1185">Reference proteome</keyword>
<evidence type="ECO:0000313" key="10">
    <source>
        <dbReference type="Proteomes" id="UP000199412"/>
    </source>
</evidence>
<dbReference type="PANTHER" id="PTHR30558:SF3">
    <property type="entry name" value="BIOPOLYMER TRANSPORT PROTEIN EXBD-RELATED"/>
    <property type="match status" value="1"/>
</dbReference>
<dbReference type="STRING" id="69960.SAMN05421720_107206"/>
<keyword evidence="4 7" id="KW-0812">Transmembrane</keyword>
<protein>
    <submittedName>
        <fullName evidence="9">Biopolymer transport protein ExbD</fullName>
    </submittedName>
</protein>
<evidence type="ECO:0000256" key="5">
    <source>
        <dbReference type="ARBA" id="ARBA00022989"/>
    </source>
</evidence>
<dbReference type="GO" id="GO:0005886">
    <property type="term" value="C:plasma membrane"/>
    <property type="evidence" value="ECO:0007669"/>
    <property type="project" value="UniProtKB-SubCell"/>
</dbReference>
<reference evidence="9 10" key="1">
    <citation type="submission" date="2016-10" db="EMBL/GenBank/DDBJ databases">
        <authorList>
            <person name="de Groot N.N."/>
        </authorList>
    </citation>
    <scope>NUCLEOTIDE SEQUENCE [LARGE SCALE GENOMIC DNA]</scope>
    <source>
        <strain evidence="9 10">ATCC 700224</strain>
    </source>
</reference>
<evidence type="ECO:0000256" key="7">
    <source>
        <dbReference type="RuleBase" id="RU003879"/>
    </source>
</evidence>
<evidence type="ECO:0000313" key="9">
    <source>
        <dbReference type="EMBL" id="SDE51386.1"/>
    </source>
</evidence>
<dbReference type="GO" id="GO:0022857">
    <property type="term" value="F:transmembrane transporter activity"/>
    <property type="evidence" value="ECO:0007669"/>
    <property type="project" value="InterPro"/>
</dbReference>
<gene>
    <name evidence="9" type="ORF">SAMN05421720_107206</name>
</gene>
<evidence type="ECO:0000256" key="8">
    <source>
        <dbReference type="SAM" id="Phobius"/>
    </source>
</evidence>
<accession>A0A1G7DJW7</accession>
<evidence type="ECO:0000256" key="1">
    <source>
        <dbReference type="ARBA" id="ARBA00004162"/>
    </source>
</evidence>
<dbReference type="RefSeq" id="WP_092786248.1">
    <property type="nucleotide sequence ID" value="NZ_FNAP01000007.1"/>
</dbReference>
<dbReference type="PANTHER" id="PTHR30558">
    <property type="entry name" value="EXBD MEMBRANE COMPONENT OF PMF-DRIVEN MACROMOLECULE IMPORT SYSTEM"/>
    <property type="match status" value="1"/>
</dbReference>
<keyword evidence="6 8" id="KW-0472">Membrane</keyword>
<dbReference type="Gene3D" id="3.30.420.270">
    <property type="match status" value="1"/>
</dbReference>
<keyword evidence="3" id="KW-1003">Cell membrane</keyword>
<evidence type="ECO:0000256" key="2">
    <source>
        <dbReference type="ARBA" id="ARBA00005811"/>
    </source>
</evidence>
<feature type="transmembrane region" description="Helical" evidence="8">
    <location>
        <begin position="15"/>
        <end position="38"/>
    </location>
</feature>
<dbReference type="OrthoDB" id="7359438at2"/>
<dbReference type="EMBL" id="FNAP01000007">
    <property type="protein sequence ID" value="SDE51386.1"/>
    <property type="molecule type" value="Genomic_DNA"/>
</dbReference>
<dbReference type="InterPro" id="IPR003400">
    <property type="entry name" value="ExbD"/>
</dbReference>
<dbReference type="GO" id="GO:0015031">
    <property type="term" value="P:protein transport"/>
    <property type="evidence" value="ECO:0007669"/>
    <property type="project" value="UniProtKB-KW"/>
</dbReference>
<proteinExistence type="inferred from homology"/>
<comment type="similarity">
    <text evidence="2 7">Belongs to the ExbD/TolR family.</text>
</comment>
<keyword evidence="7" id="KW-0653">Protein transport</keyword>
<keyword evidence="5 8" id="KW-1133">Transmembrane helix</keyword>
<dbReference type="AlphaFoldDB" id="A0A1G7DJW7"/>
<dbReference type="Proteomes" id="UP000199412">
    <property type="component" value="Unassembled WGS sequence"/>
</dbReference>
<evidence type="ECO:0000256" key="6">
    <source>
        <dbReference type="ARBA" id="ARBA00023136"/>
    </source>
</evidence>
<organism evidence="9 10">
    <name type="scientific">Rhodospira trueperi</name>
    <dbReference type="NCBI Taxonomy" id="69960"/>
    <lineage>
        <taxon>Bacteria</taxon>
        <taxon>Pseudomonadati</taxon>
        <taxon>Pseudomonadota</taxon>
        <taxon>Alphaproteobacteria</taxon>
        <taxon>Rhodospirillales</taxon>
        <taxon>Rhodospirillaceae</taxon>
        <taxon>Rhodospira</taxon>
    </lineage>
</organism>
<dbReference type="Pfam" id="PF02472">
    <property type="entry name" value="ExbD"/>
    <property type="match status" value="1"/>
</dbReference>
<keyword evidence="7" id="KW-0813">Transport</keyword>
<name>A0A1G7DJW7_9PROT</name>
<sequence length="134" mass="14513">MHFEPPRQTSDDERILPLINVVFLLLIFFMLAGSLSAIDPFDITPPRSASTGEDDPQEIVVLVSADGRLALDGVPAADAAFEAMLSARLDATEGVRVRLKADGHADATEVVAVMERLRALGVNRLFLLTVRDEA</sequence>
<comment type="subcellular location">
    <subcellularLocation>
        <location evidence="1">Cell membrane</location>
        <topology evidence="1">Single-pass membrane protein</topology>
    </subcellularLocation>
    <subcellularLocation>
        <location evidence="7">Cell membrane</location>
        <topology evidence="7">Single-pass type II membrane protein</topology>
    </subcellularLocation>
</comment>
<evidence type="ECO:0000256" key="3">
    <source>
        <dbReference type="ARBA" id="ARBA00022475"/>
    </source>
</evidence>
<evidence type="ECO:0000256" key="4">
    <source>
        <dbReference type="ARBA" id="ARBA00022692"/>
    </source>
</evidence>